<evidence type="ECO:0000313" key="7">
    <source>
        <dbReference type="EMBL" id="MBS2549872.1"/>
    </source>
</evidence>
<dbReference type="PANTHER" id="PTHR47683">
    <property type="entry name" value="PSEUDOURIDINE SYNTHASE FAMILY PROTEIN-RELATED"/>
    <property type="match status" value="1"/>
</dbReference>
<feature type="compositionally biased region" description="Polar residues" evidence="5">
    <location>
        <begin position="1"/>
        <end position="10"/>
    </location>
</feature>
<dbReference type="RefSeq" id="WP_212011660.1">
    <property type="nucleotide sequence ID" value="NZ_JAAFYZ010000084.1"/>
</dbReference>
<dbReference type="InterPro" id="IPR042092">
    <property type="entry name" value="PsdUridine_s_RsuA/RluB/E/F_cat"/>
</dbReference>
<dbReference type="SUPFAM" id="SSF55120">
    <property type="entry name" value="Pseudouridine synthase"/>
    <property type="match status" value="1"/>
</dbReference>
<dbReference type="Proteomes" id="UP000730482">
    <property type="component" value="Unassembled WGS sequence"/>
</dbReference>
<dbReference type="Gene3D" id="3.30.70.580">
    <property type="entry name" value="Pseudouridine synthase I, catalytic domain, N-terminal subdomain"/>
    <property type="match status" value="1"/>
</dbReference>
<keyword evidence="8" id="KW-1185">Reference proteome</keyword>
<feature type="domain" description="RNA-binding S4" evidence="6">
    <location>
        <begin position="98"/>
        <end position="158"/>
    </location>
</feature>
<organism evidence="7 8">
    <name type="scientific">Catenulispora pinistramenti</name>
    <dbReference type="NCBI Taxonomy" id="2705254"/>
    <lineage>
        <taxon>Bacteria</taxon>
        <taxon>Bacillati</taxon>
        <taxon>Actinomycetota</taxon>
        <taxon>Actinomycetes</taxon>
        <taxon>Catenulisporales</taxon>
        <taxon>Catenulisporaceae</taxon>
        <taxon>Catenulispora</taxon>
    </lineage>
</organism>
<accession>A0ABS5KV12</accession>
<dbReference type="EC" id="5.4.99.-" evidence="4"/>
<dbReference type="Gene3D" id="3.10.290.10">
    <property type="entry name" value="RNA-binding S4 domain"/>
    <property type="match status" value="1"/>
</dbReference>
<dbReference type="PANTHER" id="PTHR47683:SF2">
    <property type="entry name" value="RNA-BINDING S4 DOMAIN-CONTAINING PROTEIN"/>
    <property type="match status" value="1"/>
</dbReference>
<evidence type="ECO:0000313" key="8">
    <source>
        <dbReference type="Proteomes" id="UP000730482"/>
    </source>
</evidence>
<evidence type="ECO:0000256" key="4">
    <source>
        <dbReference type="RuleBase" id="RU003887"/>
    </source>
</evidence>
<dbReference type="Pfam" id="PF01479">
    <property type="entry name" value="S4"/>
    <property type="match status" value="1"/>
</dbReference>
<dbReference type="Gene3D" id="3.30.70.1560">
    <property type="entry name" value="Alpha-L RNA-binding motif"/>
    <property type="match status" value="1"/>
</dbReference>
<dbReference type="InterPro" id="IPR006145">
    <property type="entry name" value="PsdUridine_synth_RsuA/RluA"/>
</dbReference>
<dbReference type="InterPro" id="IPR036986">
    <property type="entry name" value="S4_RNA-bd_sf"/>
</dbReference>
<dbReference type="InterPro" id="IPR000748">
    <property type="entry name" value="PsdUridine_synth_RsuA/RluB/E/F"/>
</dbReference>
<dbReference type="InterPro" id="IPR018496">
    <property type="entry name" value="PsdUridine_synth_RsuA/RluB_CS"/>
</dbReference>
<feature type="region of interest" description="Disordered" evidence="5">
    <location>
        <begin position="1"/>
        <end position="93"/>
    </location>
</feature>
<dbReference type="SMART" id="SM00363">
    <property type="entry name" value="S4"/>
    <property type="match status" value="1"/>
</dbReference>
<sequence>MNTPARRSQPSKSGGGRATGSGGGGPRKTGAGSGGGRQPAPYGGRSPGKSGGASKRGGSGNGGPSGNSGTSGNSAKPTAAKPDWRDYDPFADPNEEGVRLQKVLAQAGVGSRRVSEDLIAAGRVEVNGEVVRHQGMRVDPETAVIRVDGMRISTAEGIVHFAFNKPVGVVSAMDDPDRPNLGDYVRGRNERLFHIGRLDVDTEGLILLTNDGELAHRLAHPSYEIRKVYRAQIYGTVPKDLGRRLREGVDLEDGLARVDHFRLLDSVGRNALVEITIHEGRNRIVRRIMEAVGLPVRGLVRTKFGPISLGDQKPERMRPLNKEEVGAVYKSVGL</sequence>
<gene>
    <name evidence="7" type="ORF">KGQ19_23690</name>
</gene>
<dbReference type="NCBIfam" id="TIGR00093">
    <property type="entry name" value="pseudouridine synthase"/>
    <property type="match status" value="1"/>
</dbReference>
<feature type="compositionally biased region" description="Gly residues" evidence="5">
    <location>
        <begin position="13"/>
        <end position="37"/>
    </location>
</feature>
<dbReference type="InterPro" id="IPR002942">
    <property type="entry name" value="S4_RNA-bd"/>
</dbReference>
<evidence type="ECO:0000256" key="2">
    <source>
        <dbReference type="ARBA" id="ARBA00023235"/>
    </source>
</evidence>
<dbReference type="InterPro" id="IPR050343">
    <property type="entry name" value="RsuA_PseudoU_synthase"/>
</dbReference>
<feature type="compositionally biased region" description="Gly residues" evidence="5">
    <location>
        <begin position="45"/>
        <end position="66"/>
    </location>
</feature>
<proteinExistence type="inferred from homology"/>
<evidence type="ECO:0000256" key="1">
    <source>
        <dbReference type="ARBA" id="ARBA00008348"/>
    </source>
</evidence>
<dbReference type="InterPro" id="IPR020103">
    <property type="entry name" value="PsdUridine_synth_cat_dom_sf"/>
</dbReference>
<dbReference type="CDD" id="cd02870">
    <property type="entry name" value="PseudoU_synth_RsuA_like"/>
    <property type="match status" value="1"/>
</dbReference>
<dbReference type="CDD" id="cd00165">
    <property type="entry name" value="S4"/>
    <property type="match status" value="1"/>
</dbReference>
<comment type="caution">
    <text evidence="7">The sequence shown here is derived from an EMBL/GenBank/DDBJ whole genome shotgun (WGS) entry which is preliminary data.</text>
</comment>
<name>A0ABS5KV12_9ACTN</name>
<dbReference type="Pfam" id="PF00849">
    <property type="entry name" value="PseudoU_synth_2"/>
    <property type="match status" value="1"/>
</dbReference>
<evidence type="ECO:0000259" key="6">
    <source>
        <dbReference type="SMART" id="SM00363"/>
    </source>
</evidence>
<keyword evidence="2 4" id="KW-0413">Isomerase</keyword>
<evidence type="ECO:0000256" key="3">
    <source>
        <dbReference type="PROSITE-ProRule" id="PRU00182"/>
    </source>
</evidence>
<dbReference type="PROSITE" id="PS01149">
    <property type="entry name" value="PSI_RSU"/>
    <property type="match status" value="1"/>
</dbReference>
<protein>
    <recommendedName>
        <fullName evidence="4">Pseudouridine synthase</fullName>
        <ecNumber evidence="4">5.4.99.-</ecNumber>
    </recommendedName>
</protein>
<evidence type="ECO:0000256" key="5">
    <source>
        <dbReference type="SAM" id="MobiDB-lite"/>
    </source>
</evidence>
<reference evidence="7 8" key="1">
    <citation type="submission" date="2020-02" db="EMBL/GenBank/DDBJ databases">
        <title>Acidophilic actinobacteria isolated from forest soil.</title>
        <authorList>
            <person name="Golinska P."/>
        </authorList>
    </citation>
    <scope>NUCLEOTIDE SEQUENCE [LARGE SCALE GENOMIC DNA]</scope>
    <source>
        <strain evidence="7 8">NL8</strain>
    </source>
</reference>
<dbReference type="SUPFAM" id="SSF55174">
    <property type="entry name" value="Alpha-L RNA-binding motif"/>
    <property type="match status" value="1"/>
</dbReference>
<dbReference type="PROSITE" id="PS50889">
    <property type="entry name" value="S4"/>
    <property type="match status" value="1"/>
</dbReference>
<dbReference type="InterPro" id="IPR020094">
    <property type="entry name" value="TruA/RsuA/RluB/E/F_N"/>
</dbReference>
<comment type="similarity">
    <text evidence="1 4">Belongs to the pseudouridine synthase RsuA family.</text>
</comment>
<keyword evidence="3" id="KW-0694">RNA-binding</keyword>
<dbReference type="EMBL" id="JAAFYZ010000084">
    <property type="protein sequence ID" value="MBS2549872.1"/>
    <property type="molecule type" value="Genomic_DNA"/>
</dbReference>